<dbReference type="GO" id="GO:0009055">
    <property type="term" value="F:electron transfer activity"/>
    <property type="evidence" value="ECO:0007669"/>
    <property type="project" value="UniProtKB-UniRule"/>
</dbReference>
<accession>A0A0G0GAC3</accession>
<dbReference type="AlphaFoldDB" id="A0A0G0GAC3"/>
<dbReference type="SUPFAM" id="SSF54862">
    <property type="entry name" value="4Fe-4S ferredoxins"/>
    <property type="match status" value="1"/>
</dbReference>
<dbReference type="STRING" id="1619046.US42_C0002G0033"/>
<keyword evidence="3 6" id="KW-0249">Electron transport</keyword>
<name>A0A0G0GAC3_9BACT</name>
<dbReference type="PROSITE" id="PS51379">
    <property type="entry name" value="4FE4S_FER_2"/>
    <property type="match status" value="1"/>
</dbReference>
<evidence type="ECO:0000256" key="2">
    <source>
        <dbReference type="ARBA" id="ARBA00022723"/>
    </source>
</evidence>
<dbReference type="PANTHER" id="PTHR36923:SF3">
    <property type="entry name" value="FERREDOXIN"/>
    <property type="match status" value="1"/>
</dbReference>
<evidence type="ECO:0000256" key="3">
    <source>
        <dbReference type="ARBA" id="ARBA00022982"/>
    </source>
</evidence>
<comment type="caution">
    <text evidence="8">The sequence shown here is derived from an EMBL/GenBank/DDBJ whole genome shotgun (WGS) entry which is preliminary data.</text>
</comment>
<reference evidence="8 9" key="1">
    <citation type="journal article" date="2015" name="Nature">
        <title>rRNA introns, odd ribosomes, and small enigmatic genomes across a large radiation of phyla.</title>
        <authorList>
            <person name="Brown C.T."/>
            <person name="Hug L.A."/>
            <person name="Thomas B.C."/>
            <person name="Sharon I."/>
            <person name="Castelle C.J."/>
            <person name="Singh A."/>
            <person name="Wilkins M.J."/>
            <person name="Williams K.H."/>
            <person name="Banfield J.F."/>
        </authorList>
    </citation>
    <scope>NUCLEOTIDE SEQUENCE [LARGE SCALE GENOMIC DNA]</scope>
</reference>
<dbReference type="GO" id="GO:0051536">
    <property type="term" value="F:iron-sulfur cluster binding"/>
    <property type="evidence" value="ECO:0007669"/>
    <property type="project" value="UniProtKB-KW"/>
</dbReference>
<dbReference type="InterPro" id="IPR017896">
    <property type="entry name" value="4Fe4S_Fe-S-bd"/>
</dbReference>
<dbReference type="Gene3D" id="3.30.70.20">
    <property type="match status" value="1"/>
</dbReference>
<feature type="domain" description="4Fe-4S ferredoxin-type" evidence="7">
    <location>
        <begin position="1"/>
        <end position="29"/>
    </location>
</feature>
<dbReference type="Proteomes" id="UP000034849">
    <property type="component" value="Unassembled WGS sequence"/>
</dbReference>
<dbReference type="PANTHER" id="PTHR36923">
    <property type="entry name" value="FERREDOXIN"/>
    <property type="match status" value="1"/>
</dbReference>
<keyword evidence="2 6" id="KW-0479">Metal-binding</keyword>
<dbReference type="EMBL" id="LBSX01000002">
    <property type="protein sequence ID" value="KKQ28078.1"/>
    <property type="molecule type" value="Genomic_DNA"/>
</dbReference>
<evidence type="ECO:0000313" key="8">
    <source>
        <dbReference type="EMBL" id="KKQ28078.1"/>
    </source>
</evidence>
<gene>
    <name evidence="8" type="ORF">US42_C0002G0033</name>
</gene>
<evidence type="ECO:0000313" key="9">
    <source>
        <dbReference type="Proteomes" id="UP000034849"/>
    </source>
</evidence>
<evidence type="ECO:0000256" key="5">
    <source>
        <dbReference type="ARBA" id="ARBA00023014"/>
    </source>
</evidence>
<dbReference type="InterPro" id="IPR051269">
    <property type="entry name" value="Fe-S_cluster_ET"/>
</dbReference>
<evidence type="ECO:0000256" key="4">
    <source>
        <dbReference type="ARBA" id="ARBA00023004"/>
    </source>
</evidence>
<evidence type="ECO:0000259" key="7">
    <source>
        <dbReference type="PROSITE" id="PS51379"/>
    </source>
</evidence>
<evidence type="ECO:0000256" key="6">
    <source>
        <dbReference type="RuleBase" id="RU368020"/>
    </source>
</evidence>
<keyword evidence="5 6" id="KW-0411">Iron-sulfur</keyword>
<keyword evidence="1 6" id="KW-0813">Transport</keyword>
<dbReference type="PRINTS" id="PR00352">
    <property type="entry name" value="3FE4SFRDOXIN"/>
</dbReference>
<keyword evidence="4 6" id="KW-0408">Iron</keyword>
<dbReference type="InterPro" id="IPR001080">
    <property type="entry name" value="3Fe4S_ferredoxin"/>
</dbReference>
<sequence length="61" mass="6486">MKCKVDKDLCIGCATCTILAANSFKMNDDNKAVEINPPGDDAEALKDAKDNCPVAAITIEE</sequence>
<evidence type="ECO:0000256" key="1">
    <source>
        <dbReference type="ARBA" id="ARBA00022448"/>
    </source>
</evidence>
<comment type="function">
    <text evidence="6">Ferredoxins are iron-sulfur proteins that transfer electrons in a wide variety of metabolic reactions.</text>
</comment>
<organism evidence="8 9">
    <name type="scientific">Candidatus Magasanikbacteria bacterium GW2011_GWC2_37_14</name>
    <dbReference type="NCBI Taxonomy" id="1619046"/>
    <lineage>
        <taxon>Bacteria</taxon>
        <taxon>Candidatus Magasanikiibacteriota</taxon>
    </lineage>
</organism>
<protein>
    <recommendedName>
        <fullName evidence="6">Ferredoxin</fullName>
    </recommendedName>
</protein>
<dbReference type="Pfam" id="PF13370">
    <property type="entry name" value="Fer4_13"/>
    <property type="match status" value="1"/>
</dbReference>
<dbReference type="GO" id="GO:0005506">
    <property type="term" value="F:iron ion binding"/>
    <property type="evidence" value="ECO:0007669"/>
    <property type="project" value="UniProtKB-UniRule"/>
</dbReference>
<proteinExistence type="predicted"/>